<keyword evidence="4" id="KW-1185">Reference proteome</keyword>
<gene>
    <name evidence="3" type="ORF">MUY27_10595</name>
</gene>
<protein>
    <submittedName>
        <fullName evidence="3">Uncharacterized protein</fullName>
    </submittedName>
</protein>
<reference evidence="3" key="1">
    <citation type="submission" date="2022-04" db="EMBL/GenBank/DDBJ databases">
        <title>Mucilaginibacter sp. RS28 isolated from freshwater.</title>
        <authorList>
            <person name="Ko S.-R."/>
        </authorList>
    </citation>
    <scope>NUCLEOTIDE SEQUENCE</scope>
    <source>
        <strain evidence="3">RS28</strain>
    </source>
</reference>
<keyword evidence="1" id="KW-0472">Membrane</keyword>
<comment type="caution">
    <text evidence="3">The sequence shown here is derived from an EMBL/GenBank/DDBJ whole genome shotgun (WGS) entry which is preliminary data.</text>
</comment>
<keyword evidence="1" id="KW-1133">Transmembrane helix</keyword>
<evidence type="ECO:0000256" key="2">
    <source>
        <dbReference type="SAM" id="SignalP"/>
    </source>
</evidence>
<proteinExistence type="predicted"/>
<name>A0A9X1X2Y7_9SPHI</name>
<dbReference type="AlphaFoldDB" id="A0A9X1X2Y7"/>
<dbReference type="Proteomes" id="UP001139450">
    <property type="component" value="Unassembled WGS sequence"/>
</dbReference>
<evidence type="ECO:0000256" key="1">
    <source>
        <dbReference type="SAM" id="Phobius"/>
    </source>
</evidence>
<feature type="signal peptide" evidence="2">
    <location>
        <begin position="1"/>
        <end position="19"/>
    </location>
</feature>
<accession>A0A9X1X2Y7</accession>
<keyword evidence="1" id="KW-0812">Transmembrane</keyword>
<dbReference type="EMBL" id="JALJEJ010000004">
    <property type="protein sequence ID" value="MCJ8210159.1"/>
    <property type="molecule type" value="Genomic_DNA"/>
</dbReference>
<feature type="transmembrane region" description="Helical" evidence="1">
    <location>
        <begin position="188"/>
        <end position="208"/>
    </location>
</feature>
<organism evidence="3 4">
    <name type="scientific">Mucilaginibacter straminoryzae</name>
    <dbReference type="NCBI Taxonomy" id="2932774"/>
    <lineage>
        <taxon>Bacteria</taxon>
        <taxon>Pseudomonadati</taxon>
        <taxon>Bacteroidota</taxon>
        <taxon>Sphingobacteriia</taxon>
        <taxon>Sphingobacteriales</taxon>
        <taxon>Sphingobacteriaceae</taxon>
        <taxon>Mucilaginibacter</taxon>
    </lineage>
</organism>
<dbReference type="RefSeq" id="WP_245129997.1">
    <property type="nucleotide sequence ID" value="NZ_JALJEJ010000004.1"/>
</dbReference>
<keyword evidence="2" id="KW-0732">Signal</keyword>
<evidence type="ECO:0000313" key="3">
    <source>
        <dbReference type="EMBL" id="MCJ8210159.1"/>
    </source>
</evidence>
<feature type="chain" id="PRO_5040929247" evidence="2">
    <location>
        <begin position="20"/>
        <end position="217"/>
    </location>
</feature>
<sequence>MKKILIGFFSAIYAITAQAQVLEPVKVDNLVTVSLPKEFSKKDTLGQTIYSGNASLGYVVVIKSPNPPEKTLKKEKDLKKVFKEYTDKVVQSSGNGTVLNSKDTVVNNVEVRDFTLATTGEQGNQMRRFRVLYTKPATYTFQYTYPEEREALASKEMKEFLASIKTAPDFDGKDQYATFGQSQGMNTAVKIILIGVGALLIVLVVWLVKRNSNKMAV</sequence>
<evidence type="ECO:0000313" key="4">
    <source>
        <dbReference type="Proteomes" id="UP001139450"/>
    </source>
</evidence>